<evidence type="ECO:0000313" key="3">
    <source>
        <dbReference type="EMBL" id="TKA23536.1"/>
    </source>
</evidence>
<protein>
    <recommendedName>
        <fullName evidence="2">RanBD1 domain-containing protein</fullName>
    </recommendedName>
</protein>
<feature type="region of interest" description="Disordered" evidence="1">
    <location>
        <begin position="36"/>
        <end position="131"/>
    </location>
</feature>
<reference evidence="3 4" key="1">
    <citation type="submission" date="2017-03" db="EMBL/GenBank/DDBJ databases">
        <title>Genomes of endolithic fungi from Antarctica.</title>
        <authorList>
            <person name="Coleine C."/>
            <person name="Masonjones S."/>
            <person name="Stajich J.E."/>
        </authorList>
    </citation>
    <scope>NUCLEOTIDE SEQUENCE [LARGE SCALE GENOMIC DNA]</scope>
    <source>
        <strain evidence="3 4">CCFEE 6315</strain>
    </source>
</reference>
<organism evidence="3 4">
    <name type="scientific">Salinomyces thailandicus</name>
    <dbReference type="NCBI Taxonomy" id="706561"/>
    <lineage>
        <taxon>Eukaryota</taxon>
        <taxon>Fungi</taxon>
        <taxon>Dikarya</taxon>
        <taxon>Ascomycota</taxon>
        <taxon>Pezizomycotina</taxon>
        <taxon>Dothideomycetes</taxon>
        <taxon>Dothideomycetidae</taxon>
        <taxon>Mycosphaerellales</taxon>
        <taxon>Teratosphaeriaceae</taxon>
        <taxon>Salinomyces</taxon>
    </lineage>
</organism>
<dbReference type="FunFam" id="2.30.29.30:FF:000254">
    <property type="entry name" value="Ran-specific GTPase-activating protein 1"/>
    <property type="match status" value="1"/>
</dbReference>
<sequence length="273" mass="30449">MLDRVYAQQCDADEGPDWKLLGFVGAYDVALVQDSMAEEETKSDPTKVEESKTEDKPVTEKASDTAAQMKDNVFSMFGGGAKKETKAEDAGEENDRSGSAKAQADKAKAEGAEGGAGEEDEKAQEEEADVHFEPVVHLTEKVDTKTNEEAEEQTFKMRAKLFKFDRESREWKERGTGDVRLLKHKENGKTRLVMRRDKTLKVCANHYVVPDMKLSPNVGSDRSWVWNAAADVSEGEPEAQTLAIRFANSENANLFKEAFIKAQQENEALFKET</sequence>
<dbReference type="GO" id="GO:0005096">
    <property type="term" value="F:GTPase activator activity"/>
    <property type="evidence" value="ECO:0007669"/>
    <property type="project" value="TreeGrafter"/>
</dbReference>
<dbReference type="SMART" id="SM00160">
    <property type="entry name" value="RanBD"/>
    <property type="match status" value="1"/>
</dbReference>
<comment type="caution">
    <text evidence="3">The sequence shown here is derived from an EMBL/GenBank/DDBJ whole genome shotgun (WGS) entry which is preliminary data.</text>
</comment>
<dbReference type="InterPro" id="IPR045256">
    <property type="entry name" value="RanBP1_RanBD"/>
</dbReference>
<feature type="compositionally biased region" description="Basic and acidic residues" evidence="1">
    <location>
        <begin position="81"/>
        <end position="111"/>
    </location>
</feature>
<dbReference type="PANTHER" id="PTHR23138">
    <property type="entry name" value="RAN BINDING PROTEIN"/>
    <property type="match status" value="1"/>
</dbReference>
<dbReference type="GO" id="GO:0006913">
    <property type="term" value="P:nucleocytoplasmic transport"/>
    <property type="evidence" value="ECO:0007669"/>
    <property type="project" value="InterPro"/>
</dbReference>
<dbReference type="SUPFAM" id="SSF50729">
    <property type="entry name" value="PH domain-like"/>
    <property type="match status" value="1"/>
</dbReference>
<gene>
    <name evidence="3" type="ORF">B0A50_07114</name>
</gene>
<feature type="compositionally biased region" description="Basic and acidic residues" evidence="1">
    <location>
        <begin position="39"/>
        <end position="63"/>
    </location>
</feature>
<dbReference type="Proteomes" id="UP000308549">
    <property type="component" value="Unassembled WGS sequence"/>
</dbReference>
<keyword evidence="4" id="KW-1185">Reference proteome</keyword>
<dbReference type="GO" id="GO:0005737">
    <property type="term" value="C:cytoplasm"/>
    <property type="evidence" value="ECO:0007669"/>
    <property type="project" value="TreeGrafter"/>
</dbReference>
<feature type="domain" description="RanBD1" evidence="2">
    <location>
        <begin position="131"/>
        <end position="268"/>
    </location>
</feature>
<name>A0A4U0TNZ0_9PEZI</name>
<dbReference type="GO" id="GO:0005643">
    <property type="term" value="C:nuclear pore"/>
    <property type="evidence" value="ECO:0007669"/>
    <property type="project" value="TreeGrafter"/>
</dbReference>
<dbReference type="OrthoDB" id="2357150at2759"/>
<feature type="compositionally biased region" description="Acidic residues" evidence="1">
    <location>
        <begin position="116"/>
        <end position="128"/>
    </location>
</feature>
<evidence type="ECO:0000259" key="2">
    <source>
        <dbReference type="PROSITE" id="PS50196"/>
    </source>
</evidence>
<dbReference type="InterPro" id="IPR000156">
    <property type="entry name" value="Ran_bind_dom"/>
</dbReference>
<evidence type="ECO:0000256" key="1">
    <source>
        <dbReference type="SAM" id="MobiDB-lite"/>
    </source>
</evidence>
<dbReference type="PANTHER" id="PTHR23138:SF87">
    <property type="entry name" value="E3 SUMO-PROTEIN LIGASE RANBP2"/>
    <property type="match status" value="1"/>
</dbReference>
<dbReference type="InterPro" id="IPR011993">
    <property type="entry name" value="PH-like_dom_sf"/>
</dbReference>
<dbReference type="Pfam" id="PF00638">
    <property type="entry name" value="Ran_BP1"/>
    <property type="match status" value="1"/>
</dbReference>
<accession>A0A4U0TNZ0</accession>
<dbReference type="PROSITE" id="PS50196">
    <property type="entry name" value="RANBD1"/>
    <property type="match status" value="1"/>
</dbReference>
<dbReference type="InterPro" id="IPR045255">
    <property type="entry name" value="RanBP1-like"/>
</dbReference>
<proteinExistence type="predicted"/>
<evidence type="ECO:0000313" key="4">
    <source>
        <dbReference type="Proteomes" id="UP000308549"/>
    </source>
</evidence>
<dbReference type="AlphaFoldDB" id="A0A4U0TNZ0"/>
<dbReference type="EMBL" id="NAJL01000054">
    <property type="protein sequence ID" value="TKA23536.1"/>
    <property type="molecule type" value="Genomic_DNA"/>
</dbReference>
<dbReference type="Gene3D" id="2.30.29.30">
    <property type="entry name" value="Pleckstrin-homology domain (PH domain)/Phosphotyrosine-binding domain (PTB)"/>
    <property type="match status" value="1"/>
</dbReference>
<dbReference type="CDD" id="cd13179">
    <property type="entry name" value="RanBD_RanBP1"/>
    <property type="match status" value="1"/>
</dbReference>